<dbReference type="GO" id="GO:0004523">
    <property type="term" value="F:RNA-DNA hybrid ribonuclease activity"/>
    <property type="evidence" value="ECO:0007669"/>
    <property type="project" value="InterPro"/>
</dbReference>
<dbReference type="OMA" id="CYASSHI"/>
<dbReference type="EMBL" id="UZAU01000390">
    <property type="status" value="NOT_ANNOTATED_CDS"/>
    <property type="molecule type" value="Genomic_DNA"/>
</dbReference>
<name>A0A803PDD1_CANSA</name>
<protein>
    <recommendedName>
        <fullName evidence="1">RNase H type-1 domain-containing protein</fullName>
    </recommendedName>
</protein>
<dbReference type="InterPro" id="IPR012337">
    <property type="entry name" value="RNaseH-like_sf"/>
</dbReference>
<evidence type="ECO:0000259" key="1">
    <source>
        <dbReference type="Pfam" id="PF13456"/>
    </source>
</evidence>
<dbReference type="AlphaFoldDB" id="A0A803PDD1"/>
<dbReference type="GO" id="GO:0003676">
    <property type="term" value="F:nucleic acid binding"/>
    <property type="evidence" value="ECO:0007669"/>
    <property type="project" value="InterPro"/>
</dbReference>
<feature type="domain" description="RNase H type-1" evidence="1">
    <location>
        <begin position="5"/>
        <end position="94"/>
    </location>
</feature>
<proteinExistence type="predicted"/>
<dbReference type="Proteomes" id="UP000596661">
    <property type="component" value="Chromosome 4"/>
</dbReference>
<dbReference type="InterPro" id="IPR036397">
    <property type="entry name" value="RNaseH_sf"/>
</dbReference>
<dbReference type="InterPro" id="IPR053151">
    <property type="entry name" value="RNase_H-like"/>
</dbReference>
<organism evidence="2 3">
    <name type="scientific">Cannabis sativa</name>
    <name type="common">Hemp</name>
    <name type="synonym">Marijuana</name>
    <dbReference type="NCBI Taxonomy" id="3483"/>
    <lineage>
        <taxon>Eukaryota</taxon>
        <taxon>Viridiplantae</taxon>
        <taxon>Streptophyta</taxon>
        <taxon>Embryophyta</taxon>
        <taxon>Tracheophyta</taxon>
        <taxon>Spermatophyta</taxon>
        <taxon>Magnoliopsida</taxon>
        <taxon>eudicotyledons</taxon>
        <taxon>Gunneridae</taxon>
        <taxon>Pentapetalae</taxon>
        <taxon>rosids</taxon>
        <taxon>fabids</taxon>
        <taxon>Rosales</taxon>
        <taxon>Cannabaceae</taxon>
        <taxon>Cannabis</taxon>
    </lineage>
</organism>
<dbReference type="Gramene" id="evm.model.04.1500">
    <property type="protein sequence ID" value="cds.evm.model.04.1500"/>
    <property type="gene ID" value="evm.TU.04.1500"/>
</dbReference>
<keyword evidence="3" id="KW-1185">Reference proteome</keyword>
<evidence type="ECO:0000313" key="2">
    <source>
        <dbReference type="EnsemblPlants" id="cds.evm.model.04.1500"/>
    </source>
</evidence>
<reference evidence="2" key="1">
    <citation type="submission" date="2018-11" db="EMBL/GenBank/DDBJ databases">
        <authorList>
            <person name="Grassa J C."/>
        </authorList>
    </citation>
    <scope>NUCLEOTIDE SEQUENCE [LARGE SCALE GENOMIC DNA]</scope>
</reference>
<dbReference type="SUPFAM" id="SSF53098">
    <property type="entry name" value="Ribonuclease H-like"/>
    <property type="match status" value="1"/>
</dbReference>
<dbReference type="EnsemblPlants" id="evm.model.04.1500">
    <property type="protein sequence ID" value="cds.evm.model.04.1500"/>
    <property type="gene ID" value="evm.TU.04.1500"/>
</dbReference>
<reference evidence="2" key="2">
    <citation type="submission" date="2021-03" db="UniProtKB">
        <authorList>
            <consortium name="EnsemblPlants"/>
        </authorList>
    </citation>
    <scope>IDENTIFICATION</scope>
</reference>
<evidence type="ECO:0000313" key="3">
    <source>
        <dbReference type="Proteomes" id="UP000596661"/>
    </source>
</evidence>
<dbReference type="InterPro" id="IPR044730">
    <property type="entry name" value="RNase_H-like_dom_plant"/>
</dbReference>
<dbReference type="PANTHER" id="PTHR47723:SF19">
    <property type="entry name" value="POLYNUCLEOTIDYL TRANSFERASE, RIBONUCLEASE H-LIKE SUPERFAMILY PROTEIN"/>
    <property type="match status" value="1"/>
</dbReference>
<dbReference type="Gene3D" id="3.30.420.10">
    <property type="entry name" value="Ribonuclease H-like superfamily/Ribonuclease H"/>
    <property type="match status" value="1"/>
</dbReference>
<dbReference type="PANTHER" id="PTHR47723">
    <property type="entry name" value="OS05G0353850 PROTEIN"/>
    <property type="match status" value="1"/>
</dbReference>
<dbReference type="InterPro" id="IPR002156">
    <property type="entry name" value="RNaseH_domain"/>
</dbReference>
<dbReference type="CDD" id="cd06222">
    <property type="entry name" value="RNase_H_like"/>
    <property type="match status" value="1"/>
</dbReference>
<accession>A0A803PDD1</accession>
<sequence length="123" mass="13507">MSKPIVGNFASHEMEAKALFHSINWILQIEVPITHIETDALLVSNALNGTCTAISSFQDLIVDISCLLSSLPNVSISHVKRNANMVAHGLARYALGLEEACFWLDNILPPIYSVIVNELSFDL</sequence>
<dbReference type="Pfam" id="PF13456">
    <property type="entry name" value="RVT_3"/>
    <property type="match status" value="1"/>
</dbReference>